<dbReference type="InterPro" id="IPR000086">
    <property type="entry name" value="NUDIX_hydrolase_dom"/>
</dbReference>
<evidence type="ECO:0000256" key="3">
    <source>
        <dbReference type="ARBA" id="ARBA00022723"/>
    </source>
</evidence>
<keyword evidence="4 8" id="KW-0378">Hydrolase</keyword>
<dbReference type="InterPro" id="IPR020084">
    <property type="entry name" value="NUDIX_hydrolase_CS"/>
</dbReference>
<comment type="caution">
    <text evidence="8">The sequence shown here is derived from an EMBL/GenBank/DDBJ whole genome shotgun (WGS) entry which is preliminary data.</text>
</comment>
<dbReference type="Proteomes" id="UP000037043">
    <property type="component" value="Unassembled WGS sequence"/>
</dbReference>
<name>A0A0L6Z729_9CLOT</name>
<dbReference type="NCBIfam" id="NF001299">
    <property type="entry name" value="PRK00241.1"/>
    <property type="match status" value="1"/>
</dbReference>
<dbReference type="Gene3D" id="3.90.79.10">
    <property type="entry name" value="Nucleoside Triphosphate Pyrophosphohydrolase"/>
    <property type="match status" value="1"/>
</dbReference>
<dbReference type="PANTHER" id="PTHR11383:SF3">
    <property type="entry name" value="NAD(P)H PYROPHOSPHATASE NUDT13, MITOCHONDRIAL"/>
    <property type="match status" value="1"/>
</dbReference>
<keyword evidence="3" id="KW-0479">Metal-binding</keyword>
<sequence length="262" mass="29955">MNDNKIYLIFNEDRILIKLSSEKVLFPNEDDVQFLNLSLKNIDTLAVKDNIEFMYGRVYETNELPDSYKLLHIRSLIGSLDAETFNLAAKAFHLMNWNETHNYCIKCGTLVNFKRDEQAKICPSCSHISYPAISPAIITAIIRDNKILLAHNSQFPKNLFSVIAGFLEPGETFEACVKREVYEEIGIQVKNIKYFSSQPWPFPNSLMVAFTCEYESGEISVDGAEIEEANWYSPSSIQNVPSIPVKGTIARRLIDWFLESHK</sequence>
<dbReference type="RefSeq" id="WP_052222384.1">
    <property type="nucleotide sequence ID" value="NZ_LHUR01000036.1"/>
</dbReference>
<feature type="domain" description="Nudix hydrolase" evidence="7">
    <location>
        <begin position="132"/>
        <end position="255"/>
    </location>
</feature>
<dbReference type="EC" id="3.6.1.22" evidence="2"/>
<keyword evidence="9" id="KW-1185">Reference proteome</keyword>
<dbReference type="Pfam" id="PF09297">
    <property type="entry name" value="Zn_ribbon_NUD"/>
    <property type="match status" value="1"/>
</dbReference>
<accession>A0A0L6Z729</accession>
<dbReference type="InterPro" id="IPR015376">
    <property type="entry name" value="Znr_NADH_PPase"/>
</dbReference>
<dbReference type="InterPro" id="IPR049734">
    <property type="entry name" value="NudC-like_C"/>
</dbReference>
<dbReference type="CDD" id="cd03429">
    <property type="entry name" value="NUDIX_NADH_pyrophosphatase_Nudt13"/>
    <property type="match status" value="1"/>
</dbReference>
<protein>
    <recommendedName>
        <fullName evidence="2">NAD(+) diphosphatase</fullName>
        <ecNumber evidence="2">3.6.1.22</ecNumber>
    </recommendedName>
</protein>
<evidence type="ECO:0000256" key="2">
    <source>
        <dbReference type="ARBA" id="ARBA00012381"/>
    </source>
</evidence>
<reference evidence="9" key="1">
    <citation type="submission" date="2015-08" db="EMBL/GenBank/DDBJ databases">
        <title>Genome sequence of the strict anaerobe Clostridium homopropionicum LuHBu1 (DSM 5847T).</title>
        <authorList>
            <person name="Poehlein A."/>
            <person name="Beck M."/>
            <person name="Schiel-Bengelsdorf B."/>
            <person name="Bengelsdorf F.R."/>
            <person name="Daniel R."/>
            <person name="Duerre P."/>
        </authorList>
    </citation>
    <scope>NUCLEOTIDE SEQUENCE [LARGE SCALE GENOMIC DNA]</scope>
    <source>
        <strain evidence="9">DSM 5847</strain>
    </source>
</reference>
<evidence type="ECO:0000256" key="6">
    <source>
        <dbReference type="ARBA" id="ARBA00023027"/>
    </source>
</evidence>
<evidence type="ECO:0000259" key="7">
    <source>
        <dbReference type="PROSITE" id="PS51462"/>
    </source>
</evidence>
<organism evidence="8 9">
    <name type="scientific">Clostridium homopropionicum DSM 5847</name>
    <dbReference type="NCBI Taxonomy" id="1121318"/>
    <lineage>
        <taxon>Bacteria</taxon>
        <taxon>Bacillati</taxon>
        <taxon>Bacillota</taxon>
        <taxon>Clostridia</taxon>
        <taxon>Eubacteriales</taxon>
        <taxon>Clostridiaceae</taxon>
        <taxon>Clostridium</taxon>
    </lineage>
</organism>
<comment type="cofactor">
    <cofactor evidence="1">
        <name>Mg(2+)</name>
        <dbReference type="ChEBI" id="CHEBI:18420"/>
    </cofactor>
</comment>
<dbReference type="Gene3D" id="3.90.79.20">
    <property type="match status" value="1"/>
</dbReference>
<evidence type="ECO:0000313" key="9">
    <source>
        <dbReference type="Proteomes" id="UP000037043"/>
    </source>
</evidence>
<dbReference type="PROSITE" id="PS51462">
    <property type="entry name" value="NUDIX"/>
    <property type="match status" value="1"/>
</dbReference>
<dbReference type="GO" id="GO:0016787">
    <property type="term" value="F:hydrolase activity"/>
    <property type="evidence" value="ECO:0007669"/>
    <property type="project" value="UniProtKB-KW"/>
</dbReference>
<dbReference type="InterPro" id="IPR015797">
    <property type="entry name" value="NUDIX_hydrolase-like_dom_sf"/>
</dbReference>
<keyword evidence="5" id="KW-0460">Magnesium</keyword>
<evidence type="ECO:0000256" key="1">
    <source>
        <dbReference type="ARBA" id="ARBA00001946"/>
    </source>
</evidence>
<dbReference type="InterPro" id="IPR015375">
    <property type="entry name" value="NADH_PPase-like_N"/>
</dbReference>
<evidence type="ECO:0000256" key="5">
    <source>
        <dbReference type="ARBA" id="ARBA00022842"/>
    </source>
</evidence>
<dbReference type="PATRIC" id="fig|1121318.3.peg.2927"/>
<dbReference type="Pfam" id="PF09296">
    <property type="entry name" value="NUDIX-like"/>
    <property type="match status" value="1"/>
</dbReference>
<dbReference type="GO" id="GO:0046872">
    <property type="term" value="F:metal ion binding"/>
    <property type="evidence" value="ECO:0007669"/>
    <property type="project" value="UniProtKB-KW"/>
</dbReference>
<evidence type="ECO:0000313" key="8">
    <source>
        <dbReference type="EMBL" id="KOA18633.1"/>
    </source>
</evidence>
<keyword evidence="6" id="KW-0520">NAD</keyword>
<dbReference type="EMBL" id="LHUR01000036">
    <property type="protein sequence ID" value="KOA18633.1"/>
    <property type="molecule type" value="Genomic_DNA"/>
</dbReference>
<dbReference type="SUPFAM" id="SSF55811">
    <property type="entry name" value="Nudix"/>
    <property type="match status" value="1"/>
</dbReference>
<dbReference type="PANTHER" id="PTHR11383">
    <property type="entry name" value="NUCLEOSIDE DIPHOSPHATE-LINKED MOIETY X MOTIF 13"/>
    <property type="match status" value="1"/>
</dbReference>
<evidence type="ECO:0000256" key="4">
    <source>
        <dbReference type="ARBA" id="ARBA00022801"/>
    </source>
</evidence>
<dbReference type="STRING" id="36844.SAMN04488501_11054"/>
<dbReference type="Pfam" id="PF00293">
    <property type="entry name" value="NUDIX"/>
    <property type="match status" value="1"/>
</dbReference>
<dbReference type="AlphaFoldDB" id="A0A0L6Z729"/>
<dbReference type="PROSITE" id="PS00893">
    <property type="entry name" value="NUDIX_BOX"/>
    <property type="match status" value="1"/>
</dbReference>
<gene>
    <name evidence="8" type="primary">nudC_2</name>
    <name evidence="8" type="ORF">CLHOM_29170</name>
</gene>
<proteinExistence type="predicted"/>